<sequence>MIFFCVFVLIFCLNNFVNNCPQECKQFNTFNRKLLRIYCLDNNHKEFIKDEIEKCYLNYHLPIKTLILENFRFNSSIDTKLLNFINPQITYLKVNNSNLQFIPNLNNSSLISVSFIHNKIKFVNWTYFPNSVEHLNLSFNEIQSVSSTLRHLSRLKIISLENNRLINIYMYLNSSFLSFLDLSKNQLRYHNYLRFATKQVDPKFELNLHLNRLESMPKITGKLNYLHKINLGKQNSDLFHIKSSLAFHDHDDKNHVLNVDLLSFYADNLKWDINKTELICLKNSKYIRINRFDFFSPDKDNDIRNTQLFKGLADLYFTMVFNIKAEIVVFQFQRDKNLAQTFVQEKFLHNYPTNYKPSDCLDYL</sequence>
<protein>
    <submittedName>
        <fullName evidence="2">Uncharacterized protein</fullName>
    </submittedName>
</protein>
<dbReference type="OrthoDB" id="2015831at2759"/>
<proteinExistence type="predicted"/>
<evidence type="ECO:0000256" key="1">
    <source>
        <dbReference type="SAM" id="SignalP"/>
    </source>
</evidence>
<dbReference type="PROSITE" id="PS00127">
    <property type="entry name" value="RNASE_PANCREATIC"/>
    <property type="match status" value="1"/>
</dbReference>
<dbReference type="Gene3D" id="3.80.10.10">
    <property type="entry name" value="Ribonuclease Inhibitor"/>
    <property type="match status" value="1"/>
</dbReference>
<dbReference type="AlphaFoldDB" id="A0A813U4R2"/>
<dbReference type="Proteomes" id="UP000663879">
    <property type="component" value="Unassembled WGS sequence"/>
</dbReference>
<keyword evidence="3" id="KW-1185">Reference proteome</keyword>
<comment type="caution">
    <text evidence="2">The sequence shown here is derived from an EMBL/GenBank/DDBJ whole genome shotgun (WGS) entry which is preliminary data.</text>
</comment>
<gene>
    <name evidence="2" type="ORF">OXX778_LOCUS7498</name>
</gene>
<accession>A0A813U4R2</accession>
<feature type="chain" id="PRO_5032764554" evidence="1">
    <location>
        <begin position="20"/>
        <end position="364"/>
    </location>
</feature>
<feature type="signal peptide" evidence="1">
    <location>
        <begin position="1"/>
        <end position="19"/>
    </location>
</feature>
<dbReference type="EMBL" id="CAJNOC010000959">
    <property type="protein sequence ID" value="CAF0821649.1"/>
    <property type="molecule type" value="Genomic_DNA"/>
</dbReference>
<dbReference type="InterPro" id="IPR023411">
    <property type="entry name" value="RNaseA_AS"/>
</dbReference>
<keyword evidence="1" id="KW-0732">Signal</keyword>
<evidence type="ECO:0000313" key="2">
    <source>
        <dbReference type="EMBL" id="CAF0821649.1"/>
    </source>
</evidence>
<reference evidence="2" key="1">
    <citation type="submission" date="2021-02" db="EMBL/GenBank/DDBJ databases">
        <authorList>
            <person name="Nowell W R."/>
        </authorList>
    </citation>
    <scope>NUCLEOTIDE SEQUENCE</scope>
    <source>
        <strain evidence="2">Ploen Becks lab</strain>
    </source>
</reference>
<evidence type="ECO:0000313" key="3">
    <source>
        <dbReference type="Proteomes" id="UP000663879"/>
    </source>
</evidence>
<organism evidence="2 3">
    <name type="scientific">Brachionus calyciflorus</name>
    <dbReference type="NCBI Taxonomy" id="104777"/>
    <lineage>
        <taxon>Eukaryota</taxon>
        <taxon>Metazoa</taxon>
        <taxon>Spiralia</taxon>
        <taxon>Gnathifera</taxon>
        <taxon>Rotifera</taxon>
        <taxon>Eurotatoria</taxon>
        <taxon>Monogononta</taxon>
        <taxon>Pseudotrocha</taxon>
        <taxon>Ploima</taxon>
        <taxon>Brachionidae</taxon>
        <taxon>Brachionus</taxon>
    </lineage>
</organism>
<dbReference type="SUPFAM" id="SSF52058">
    <property type="entry name" value="L domain-like"/>
    <property type="match status" value="1"/>
</dbReference>
<dbReference type="InterPro" id="IPR032675">
    <property type="entry name" value="LRR_dom_sf"/>
</dbReference>
<name>A0A813U4R2_9BILA</name>